<sequence length="147" mass="16769">MSHTRYTVFDNNIISDVFGEEVVLVNLESGVYYSLRGSATQIWIRLVCQYAIPEIITDLLNIYQVAEQDLKVDIDQFINQLIDFKIIKITSDSTSKPIEVILNTTLLKYTSPILETFSDMQEILLLDPVHDVDKAGWPISKNLDTQS</sequence>
<dbReference type="Proteomes" id="UP001598138">
    <property type="component" value="Unassembled WGS sequence"/>
</dbReference>
<reference evidence="1 2" key="1">
    <citation type="submission" date="2024-03" db="EMBL/GenBank/DDBJ databases">
        <title>Aquirufa genome sequencing.</title>
        <authorList>
            <person name="Pitt A."/>
            <person name="Hahn M.W."/>
        </authorList>
    </citation>
    <scope>NUCLEOTIDE SEQUENCE [LARGE SCALE GENOMIC DNA]</scope>
    <source>
        <strain evidence="1 2">OSTEICH-129V</strain>
    </source>
</reference>
<dbReference type="Pfam" id="PF05402">
    <property type="entry name" value="PqqD"/>
    <property type="match status" value="1"/>
</dbReference>
<proteinExistence type="predicted"/>
<evidence type="ECO:0000313" key="2">
    <source>
        <dbReference type="Proteomes" id="UP001598138"/>
    </source>
</evidence>
<dbReference type="InterPro" id="IPR008792">
    <property type="entry name" value="PQQD"/>
</dbReference>
<dbReference type="InterPro" id="IPR041881">
    <property type="entry name" value="PqqD_sf"/>
</dbReference>
<dbReference type="Gene3D" id="1.10.10.1150">
    <property type="entry name" value="Coenzyme PQQ synthesis protein D (PqqD)"/>
    <property type="match status" value="1"/>
</dbReference>
<dbReference type="RefSeq" id="WP_377983198.1">
    <property type="nucleotide sequence ID" value="NZ_JBBKXZ010000002.1"/>
</dbReference>
<organism evidence="1 2">
    <name type="scientific">Aquirufa avitistagni</name>
    <dbReference type="NCBI Taxonomy" id="3104728"/>
    <lineage>
        <taxon>Bacteria</taxon>
        <taxon>Pseudomonadati</taxon>
        <taxon>Bacteroidota</taxon>
        <taxon>Cytophagia</taxon>
        <taxon>Cytophagales</taxon>
        <taxon>Flectobacillaceae</taxon>
        <taxon>Aquirufa</taxon>
    </lineage>
</organism>
<evidence type="ECO:0000313" key="1">
    <source>
        <dbReference type="EMBL" id="MFD3394316.1"/>
    </source>
</evidence>
<gene>
    <name evidence="1" type="ORF">U0R10_06760</name>
</gene>
<dbReference type="EMBL" id="JBBKXZ010000002">
    <property type="protein sequence ID" value="MFD3394316.1"/>
    <property type="molecule type" value="Genomic_DNA"/>
</dbReference>
<accession>A0ABW6DBY6</accession>
<protein>
    <submittedName>
        <fullName evidence="1">PqqD family protein</fullName>
    </submittedName>
</protein>
<name>A0ABW6DBY6_9BACT</name>
<keyword evidence="2" id="KW-1185">Reference proteome</keyword>
<comment type="caution">
    <text evidence="1">The sequence shown here is derived from an EMBL/GenBank/DDBJ whole genome shotgun (WGS) entry which is preliminary data.</text>
</comment>